<dbReference type="SUPFAM" id="SSF46689">
    <property type="entry name" value="Homeodomain-like"/>
    <property type="match status" value="1"/>
</dbReference>
<reference evidence="6" key="1">
    <citation type="journal article" date="2019" name="Int. J. Syst. Evol. Microbiol.">
        <title>The Global Catalogue of Microorganisms (GCM) 10K type strain sequencing project: providing services to taxonomists for standard genome sequencing and annotation.</title>
        <authorList>
            <consortium name="The Broad Institute Genomics Platform"/>
            <consortium name="The Broad Institute Genome Sequencing Center for Infectious Disease"/>
            <person name="Wu L."/>
            <person name="Ma J."/>
        </authorList>
    </citation>
    <scope>NUCLEOTIDE SEQUENCE [LARGE SCALE GENOMIC DNA]</scope>
    <source>
        <strain evidence="6">JCM 15481</strain>
    </source>
</reference>
<dbReference type="InterPro" id="IPR018060">
    <property type="entry name" value="HTH_AraC"/>
</dbReference>
<name>A0ABP5KVR6_9ACTN</name>
<dbReference type="Pfam" id="PF12833">
    <property type="entry name" value="HTH_18"/>
    <property type="match status" value="1"/>
</dbReference>
<keyword evidence="3" id="KW-0804">Transcription</keyword>
<dbReference type="SMART" id="SM00342">
    <property type="entry name" value="HTH_ARAC"/>
    <property type="match status" value="1"/>
</dbReference>
<evidence type="ECO:0000313" key="5">
    <source>
        <dbReference type="EMBL" id="GAA2136829.1"/>
    </source>
</evidence>
<dbReference type="PANTHER" id="PTHR46796">
    <property type="entry name" value="HTH-TYPE TRANSCRIPTIONAL ACTIVATOR RHAS-RELATED"/>
    <property type="match status" value="1"/>
</dbReference>
<proteinExistence type="predicted"/>
<dbReference type="PRINTS" id="PR00032">
    <property type="entry name" value="HTHARAC"/>
</dbReference>
<dbReference type="PANTHER" id="PTHR46796:SF6">
    <property type="entry name" value="ARAC SUBFAMILY"/>
    <property type="match status" value="1"/>
</dbReference>
<dbReference type="PROSITE" id="PS00041">
    <property type="entry name" value="HTH_ARAC_FAMILY_1"/>
    <property type="match status" value="1"/>
</dbReference>
<comment type="caution">
    <text evidence="5">The sequence shown here is derived from an EMBL/GenBank/DDBJ whole genome shotgun (WGS) entry which is preliminary data.</text>
</comment>
<gene>
    <name evidence="5" type="ORF">GCM10009802_45780</name>
</gene>
<sequence length="338" mass="36974">MIGDEFHSDTVPAAERFAYWQDRMCRRMAGFCAEEAGPADGGGPGFHAEELEIGLGRLGLSSRRLSSVDVVRRSADADKGGYRFLVPLEGTLLTDWNGRLGASRPGTLYFHDGTRLNALGLRAPDVRGHFHVLTLAIPQDALTLPPGSLRRLVGQELPAGEGPGALLTGVASQVLGGAHAYRPTDTERLGTAVLDLVHAYLAHQLETRAGAAPEPEHRRHALVVRAVDFMRHRLADPELTPQQVADAHHVSVSYLHRIFRAHTGGRETIAGWIRRRRLEHARRDLADPALAAVPVHRIAARWGYTHAAAFTRNFRAAYGVTPREYRHGAPAATDDDPR</sequence>
<organism evidence="5 6">
    <name type="scientific">Streptomyces synnematoformans</name>
    <dbReference type="NCBI Taxonomy" id="415721"/>
    <lineage>
        <taxon>Bacteria</taxon>
        <taxon>Bacillati</taxon>
        <taxon>Actinomycetota</taxon>
        <taxon>Actinomycetes</taxon>
        <taxon>Kitasatosporales</taxon>
        <taxon>Streptomycetaceae</taxon>
        <taxon>Streptomyces</taxon>
    </lineage>
</organism>
<evidence type="ECO:0000256" key="2">
    <source>
        <dbReference type="ARBA" id="ARBA00023125"/>
    </source>
</evidence>
<dbReference type="PROSITE" id="PS01124">
    <property type="entry name" value="HTH_ARAC_FAMILY_2"/>
    <property type="match status" value="1"/>
</dbReference>
<dbReference type="EMBL" id="BAAAPF010000178">
    <property type="protein sequence ID" value="GAA2136829.1"/>
    <property type="molecule type" value="Genomic_DNA"/>
</dbReference>
<dbReference type="RefSeq" id="WP_344291887.1">
    <property type="nucleotide sequence ID" value="NZ_BAAAPF010000178.1"/>
</dbReference>
<evidence type="ECO:0000259" key="4">
    <source>
        <dbReference type="PROSITE" id="PS01124"/>
    </source>
</evidence>
<evidence type="ECO:0000313" key="6">
    <source>
        <dbReference type="Proteomes" id="UP001500443"/>
    </source>
</evidence>
<evidence type="ECO:0000256" key="1">
    <source>
        <dbReference type="ARBA" id="ARBA00023015"/>
    </source>
</evidence>
<evidence type="ECO:0000256" key="3">
    <source>
        <dbReference type="ARBA" id="ARBA00023163"/>
    </source>
</evidence>
<dbReference type="InterPro" id="IPR020449">
    <property type="entry name" value="Tscrpt_reg_AraC-type_HTH"/>
</dbReference>
<dbReference type="Proteomes" id="UP001500443">
    <property type="component" value="Unassembled WGS sequence"/>
</dbReference>
<keyword evidence="1" id="KW-0805">Transcription regulation</keyword>
<feature type="domain" description="HTH araC/xylS-type" evidence="4">
    <location>
        <begin position="224"/>
        <end position="328"/>
    </location>
</feature>
<protein>
    <recommendedName>
        <fullName evidence="4">HTH araC/xylS-type domain-containing protein</fullName>
    </recommendedName>
</protein>
<dbReference type="InterPro" id="IPR009057">
    <property type="entry name" value="Homeodomain-like_sf"/>
</dbReference>
<accession>A0ABP5KVR6</accession>
<dbReference type="InterPro" id="IPR050204">
    <property type="entry name" value="AraC_XylS_family_regulators"/>
</dbReference>
<keyword evidence="2" id="KW-0238">DNA-binding</keyword>
<dbReference type="Gene3D" id="1.10.10.60">
    <property type="entry name" value="Homeodomain-like"/>
    <property type="match status" value="1"/>
</dbReference>
<keyword evidence="6" id="KW-1185">Reference proteome</keyword>
<dbReference type="InterPro" id="IPR018062">
    <property type="entry name" value="HTH_AraC-typ_CS"/>
</dbReference>